<reference evidence="1" key="1">
    <citation type="submission" date="2021-06" db="EMBL/GenBank/DDBJ databases">
        <authorList>
            <person name="Kallberg Y."/>
            <person name="Tangrot J."/>
            <person name="Rosling A."/>
        </authorList>
    </citation>
    <scope>NUCLEOTIDE SEQUENCE</scope>
    <source>
        <strain evidence="1">BR232B</strain>
    </source>
</reference>
<comment type="caution">
    <text evidence="1">The sequence shown here is derived from an EMBL/GenBank/DDBJ whole genome shotgun (WGS) entry which is preliminary data.</text>
</comment>
<evidence type="ECO:0000313" key="2">
    <source>
        <dbReference type="Proteomes" id="UP000789739"/>
    </source>
</evidence>
<proteinExistence type="predicted"/>
<organism evidence="1 2">
    <name type="scientific">Paraglomus brasilianum</name>
    <dbReference type="NCBI Taxonomy" id="144538"/>
    <lineage>
        <taxon>Eukaryota</taxon>
        <taxon>Fungi</taxon>
        <taxon>Fungi incertae sedis</taxon>
        <taxon>Mucoromycota</taxon>
        <taxon>Glomeromycotina</taxon>
        <taxon>Glomeromycetes</taxon>
        <taxon>Paraglomerales</taxon>
        <taxon>Paraglomeraceae</taxon>
        <taxon>Paraglomus</taxon>
    </lineage>
</organism>
<dbReference type="EMBL" id="CAJVPI010000638">
    <property type="protein sequence ID" value="CAG8558337.1"/>
    <property type="molecule type" value="Genomic_DNA"/>
</dbReference>
<gene>
    <name evidence="1" type="ORF">PBRASI_LOCUS5457</name>
</gene>
<evidence type="ECO:0000313" key="1">
    <source>
        <dbReference type="EMBL" id="CAG8558337.1"/>
    </source>
</evidence>
<dbReference type="Proteomes" id="UP000789739">
    <property type="component" value="Unassembled WGS sequence"/>
</dbReference>
<sequence length="140" mass="15893">MGCVPRYVLQAAAIATELDQNLDNVAAAEKWAYSDVQKALDEAISPDHPLKQKHLKDIADNILSNPTFPHGQKLQIYSVVPMEIYDKFEFQNKNYKTDKDEPVQLLQQVMQGLKQYAMKFDLKAAYLGKSPGVVQFEEAY</sequence>
<protein>
    <submittedName>
        <fullName evidence="1">7084_t:CDS:1</fullName>
    </submittedName>
</protein>
<accession>A0A9N9B9X4</accession>
<keyword evidence="2" id="KW-1185">Reference proteome</keyword>
<name>A0A9N9B9X4_9GLOM</name>
<dbReference type="AlphaFoldDB" id="A0A9N9B9X4"/>